<evidence type="ECO:0000256" key="1">
    <source>
        <dbReference type="ARBA" id="ARBA00022670"/>
    </source>
</evidence>
<keyword evidence="8" id="KW-1185">Reference proteome</keyword>
<keyword evidence="3 5" id="KW-0720">Serine protease</keyword>
<keyword evidence="1 5" id="KW-0645">Protease</keyword>
<dbReference type="InterPro" id="IPR001314">
    <property type="entry name" value="Peptidase_S1A"/>
</dbReference>
<dbReference type="FunFam" id="2.40.10.10:FF:000060">
    <property type="entry name" value="Acrosin"/>
    <property type="match status" value="1"/>
</dbReference>
<dbReference type="SUPFAM" id="SSF52058">
    <property type="entry name" value="L domain-like"/>
    <property type="match status" value="1"/>
</dbReference>
<evidence type="ECO:0000313" key="8">
    <source>
        <dbReference type="Proteomes" id="UP000677054"/>
    </source>
</evidence>
<dbReference type="EMBL" id="LR903400">
    <property type="protein sequence ID" value="CAD7251854.1"/>
    <property type="molecule type" value="Genomic_DNA"/>
</dbReference>
<dbReference type="OrthoDB" id="6147874at2759"/>
<dbReference type="InterPro" id="IPR032675">
    <property type="entry name" value="LRR_dom_sf"/>
</dbReference>
<evidence type="ECO:0000256" key="3">
    <source>
        <dbReference type="ARBA" id="ARBA00022825"/>
    </source>
</evidence>
<dbReference type="GO" id="GO:0004252">
    <property type="term" value="F:serine-type endopeptidase activity"/>
    <property type="evidence" value="ECO:0007669"/>
    <property type="project" value="InterPro"/>
</dbReference>
<evidence type="ECO:0000256" key="2">
    <source>
        <dbReference type="ARBA" id="ARBA00022801"/>
    </source>
</evidence>
<dbReference type="Gene3D" id="2.40.10.10">
    <property type="entry name" value="Trypsin-like serine proteases"/>
    <property type="match status" value="2"/>
</dbReference>
<dbReference type="Gene3D" id="3.80.10.10">
    <property type="entry name" value="Ribonuclease Inhibitor"/>
    <property type="match status" value="1"/>
</dbReference>
<dbReference type="PROSITE" id="PS00135">
    <property type="entry name" value="TRYPSIN_SER"/>
    <property type="match status" value="1"/>
</dbReference>
<dbReference type="AlphaFoldDB" id="A0A7R9FR65"/>
<dbReference type="Proteomes" id="UP000677054">
    <property type="component" value="Unassembled WGS sequence"/>
</dbReference>
<keyword evidence="4" id="KW-1015">Disulfide bond</keyword>
<dbReference type="GO" id="GO:0006508">
    <property type="term" value="P:proteolysis"/>
    <property type="evidence" value="ECO:0007669"/>
    <property type="project" value="UniProtKB-KW"/>
</dbReference>
<evidence type="ECO:0000313" key="7">
    <source>
        <dbReference type="EMBL" id="CAD7251854.1"/>
    </source>
</evidence>
<evidence type="ECO:0000256" key="5">
    <source>
        <dbReference type="RuleBase" id="RU363034"/>
    </source>
</evidence>
<dbReference type="PRINTS" id="PR00722">
    <property type="entry name" value="CHYMOTRYPSIN"/>
</dbReference>
<name>A0A7R9FR65_9CRUS</name>
<keyword evidence="2 5" id="KW-0378">Hydrolase</keyword>
<dbReference type="PANTHER" id="PTHR24252:SF7">
    <property type="entry name" value="HYALIN"/>
    <property type="match status" value="1"/>
</dbReference>
<dbReference type="PANTHER" id="PTHR24252">
    <property type="entry name" value="ACROSIN-RELATED"/>
    <property type="match status" value="1"/>
</dbReference>
<dbReference type="InterPro" id="IPR018114">
    <property type="entry name" value="TRYPSIN_HIS"/>
</dbReference>
<evidence type="ECO:0000256" key="4">
    <source>
        <dbReference type="ARBA" id="ARBA00023157"/>
    </source>
</evidence>
<dbReference type="PROSITE" id="PS00134">
    <property type="entry name" value="TRYPSIN_HIS"/>
    <property type="match status" value="1"/>
</dbReference>
<feature type="domain" description="Peptidase S1" evidence="6">
    <location>
        <begin position="198"/>
        <end position="465"/>
    </location>
</feature>
<dbReference type="Pfam" id="PF00089">
    <property type="entry name" value="Trypsin"/>
    <property type="match status" value="1"/>
</dbReference>
<gene>
    <name evidence="7" type="ORF">DSTB1V02_LOCUS11616</name>
</gene>
<dbReference type="PROSITE" id="PS50240">
    <property type="entry name" value="TRYPSIN_DOM"/>
    <property type="match status" value="1"/>
</dbReference>
<dbReference type="CDD" id="cd00190">
    <property type="entry name" value="Tryp_SPc"/>
    <property type="match status" value="1"/>
</dbReference>
<accession>A0A7R9FR65</accession>
<dbReference type="InterPro" id="IPR001254">
    <property type="entry name" value="Trypsin_dom"/>
</dbReference>
<dbReference type="EMBL" id="CAJPEV010003883">
    <property type="protein sequence ID" value="CAG0900738.1"/>
    <property type="molecule type" value="Genomic_DNA"/>
</dbReference>
<dbReference type="InterPro" id="IPR033116">
    <property type="entry name" value="TRYPSIN_SER"/>
</dbReference>
<dbReference type="InterPro" id="IPR009003">
    <property type="entry name" value="Peptidase_S1_PA"/>
</dbReference>
<dbReference type="SMART" id="SM00020">
    <property type="entry name" value="Tryp_SPc"/>
    <property type="match status" value="1"/>
</dbReference>
<evidence type="ECO:0000259" key="6">
    <source>
        <dbReference type="PROSITE" id="PS50240"/>
    </source>
</evidence>
<organism evidence="7">
    <name type="scientific">Darwinula stevensoni</name>
    <dbReference type="NCBI Taxonomy" id="69355"/>
    <lineage>
        <taxon>Eukaryota</taxon>
        <taxon>Metazoa</taxon>
        <taxon>Ecdysozoa</taxon>
        <taxon>Arthropoda</taxon>
        <taxon>Crustacea</taxon>
        <taxon>Oligostraca</taxon>
        <taxon>Ostracoda</taxon>
        <taxon>Podocopa</taxon>
        <taxon>Podocopida</taxon>
        <taxon>Darwinulocopina</taxon>
        <taxon>Darwinuloidea</taxon>
        <taxon>Darwinulidae</taxon>
        <taxon>Darwinula</taxon>
    </lineage>
</organism>
<sequence>MINDLKKLERFYCSGCNLGPTLSSGLLKFRSPKLKVVTLYENNISKLKPKAITGLRFDTEVYLSKNNITELEQETFLPILEDLWHGNGSLFLSGNPIQCGCKLAWLVFAPELLRVVKGTCENGTVLKTLHQNSLNHCRSCPYYCVSVKQDHFCARGTLAPWNPSNCTSEKVCCKLDFREKLQSDEECGRKKQDPQGLIAKGNPSGMGKWPWQAAIYDAVNEDITCGGALIQKQWVLTAAHCVTGESSTNTRNQTEFRVYLGKHYRHNFTDDKQVQLREVSKIIVHEDYHYQNYDSDIALLKLTEEANLTARVQLVCLPTPQDNPENRMLGWVAGWGYNGSDVHPDVLMEAELPVVSINDCRLDITRSSGNPTLTQTLTSNMFCGGHDIKSPEEMFQTVCPGDSGSPMVFRSAASWGSPWQVMGIVSHFLRSTPCSLRGPGYYGIFTNVSRIFRIRFLEMVGFSLLSHSMASCAKIVAAPAGI</sequence>
<dbReference type="InterPro" id="IPR043504">
    <property type="entry name" value="Peptidase_S1_PA_chymotrypsin"/>
</dbReference>
<proteinExistence type="predicted"/>
<reference evidence="7" key="1">
    <citation type="submission" date="2020-11" db="EMBL/GenBank/DDBJ databases">
        <authorList>
            <person name="Tran Van P."/>
        </authorList>
    </citation>
    <scope>NUCLEOTIDE SEQUENCE</scope>
</reference>
<dbReference type="SUPFAM" id="SSF50494">
    <property type="entry name" value="Trypsin-like serine proteases"/>
    <property type="match status" value="1"/>
</dbReference>
<protein>
    <recommendedName>
        <fullName evidence="6">Peptidase S1 domain-containing protein</fullName>
    </recommendedName>
</protein>